<accession>A0A1D6Q3E5</accession>
<organism evidence="1">
    <name type="scientific">Zea mays</name>
    <name type="common">Maize</name>
    <dbReference type="NCBI Taxonomy" id="4577"/>
    <lineage>
        <taxon>Eukaryota</taxon>
        <taxon>Viridiplantae</taxon>
        <taxon>Streptophyta</taxon>
        <taxon>Embryophyta</taxon>
        <taxon>Tracheophyta</taxon>
        <taxon>Spermatophyta</taxon>
        <taxon>Magnoliopsida</taxon>
        <taxon>Liliopsida</taxon>
        <taxon>Poales</taxon>
        <taxon>Poaceae</taxon>
        <taxon>PACMAD clade</taxon>
        <taxon>Panicoideae</taxon>
        <taxon>Andropogonodae</taxon>
        <taxon>Andropogoneae</taxon>
        <taxon>Tripsacinae</taxon>
        <taxon>Zea</taxon>
    </lineage>
</organism>
<dbReference type="Gene3D" id="3.40.50.10190">
    <property type="entry name" value="BRCT domain"/>
    <property type="match status" value="1"/>
</dbReference>
<dbReference type="InParanoid" id="A0A1D6Q3E5"/>
<dbReference type="PANTHER" id="PTHR47181:SF2">
    <property type="entry name" value="BRCA1 C TERMINUS DOMAIN CONTAINING PROTEIN, EXPRESSED"/>
    <property type="match status" value="1"/>
</dbReference>
<gene>
    <name evidence="1" type="ORF">ZEAMMB73_Zm00001d050813</name>
</gene>
<dbReference type="AlphaFoldDB" id="A0A1D6Q3E5"/>
<dbReference type="ExpressionAtlas" id="A0A1D6Q3E5">
    <property type="expression patterns" value="baseline and differential"/>
</dbReference>
<name>A0A1D6Q3E5_MAIZE</name>
<dbReference type="InterPro" id="IPR044254">
    <property type="entry name" value="At4g02110-like"/>
</dbReference>
<reference evidence="1" key="1">
    <citation type="submission" date="2015-12" db="EMBL/GenBank/DDBJ databases">
        <title>Update maize B73 reference genome by single molecule sequencing technologies.</title>
        <authorList>
            <consortium name="Maize Genome Sequencing Project"/>
            <person name="Ware D."/>
        </authorList>
    </citation>
    <scope>NUCLEOTIDE SEQUENCE</scope>
    <source>
        <tissue evidence="1">Seedling</tissue>
    </source>
</reference>
<dbReference type="FunCoup" id="A0A1D6Q3E5">
    <property type="interactions" value="30"/>
</dbReference>
<dbReference type="SMR" id="A0A1D6Q3E5"/>
<dbReference type="PANTHER" id="PTHR47181">
    <property type="entry name" value="BRCA1 C TERMINUS DOMAIN CONTAINING PROTEIN, EXPRESSED"/>
    <property type="match status" value="1"/>
</dbReference>
<protein>
    <submittedName>
        <fullName evidence="1">BRCT domain-containing protein</fullName>
    </submittedName>
</protein>
<proteinExistence type="predicted"/>
<dbReference type="SUPFAM" id="SSF52113">
    <property type="entry name" value="BRCT domain"/>
    <property type="match status" value="1"/>
</dbReference>
<dbReference type="EMBL" id="CM000780">
    <property type="protein sequence ID" value="AQK53086.1"/>
    <property type="molecule type" value="Genomic_DNA"/>
</dbReference>
<dbReference type="STRING" id="4577.A0A1D6Q3E5"/>
<dbReference type="InterPro" id="IPR036420">
    <property type="entry name" value="BRCT_dom_sf"/>
</dbReference>
<sequence>MALPATDDDIGDEHLFDGVRFMLYRSEMVRRGGSDAGPSGNGCAHVIVWNRIYDDPTCVAERAQGKKVVSGLWVEDSLDRGVLADADRVGF</sequence>
<evidence type="ECO:0000313" key="1">
    <source>
        <dbReference type="EMBL" id="AQK53086.1"/>
    </source>
</evidence>